<dbReference type="STRING" id="1664694.A0A0N1H9G1"/>
<evidence type="ECO:0000313" key="4">
    <source>
        <dbReference type="Proteomes" id="UP000038010"/>
    </source>
</evidence>
<dbReference type="AlphaFoldDB" id="A0A0N1H9G1"/>
<dbReference type="Pfam" id="PF12697">
    <property type="entry name" value="Abhydrolase_6"/>
    <property type="match status" value="1"/>
</dbReference>
<proteinExistence type="predicted"/>
<keyword evidence="4" id="KW-1185">Reference proteome</keyword>
<dbReference type="EMBL" id="LFJN01000004">
    <property type="protein sequence ID" value="KPI44113.1"/>
    <property type="molecule type" value="Genomic_DNA"/>
</dbReference>
<dbReference type="Proteomes" id="UP000038010">
    <property type="component" value="Unassembled WGS sequence"/>
</dbReference>
<evidence type="ECO:0000259" key="2">
    <source>
        <dbReference type="Pfam" id="PF12697"/>
    </source>
</evidence>
<gene>
    <name evidence="3" type="ORF">AB675_6184</name>
</gene>
<dbReference type="VEuPathDB" id="FungiDB:AB675_6184"/>
<evidence type="ECO:0000313" key="3">
    <source>
        <dbReference type="EMBL" id="KPI44113.1"/>
    </source>
</evidence>
<protein>
    <recommendedName>
        <fullName evidence="2">AB hydrolase-1 domain-containing protein</fullName>
    </recommendedName>
</protein>
<accession>A0A0N1H9G1</accession>
<dbReference type="Gene3D" id="3.40.50.1820">
    <property type="entry name" value="alpha/beta hydrolase"/>
    <property type="match status" value="1"/>
</dbReference>
<feature type="region of interest" description="Disordered" evidence="1">
    <location>
        <begin position="406"/>
        <end position="425"/>
    </location>
</feature>
<name>A0A0N1H9G1_9EURO</name>
<comment type="caution">
    <text evidence="3">The sequence shown here is derived from an EMBL/GenBank/DDBJ whole genome shotgun (WGS) entry which is preliminary data.</text>
</comment>
<evidence type="ECO:0000256" key="1">
    <source>
        <dbReference type="SAM" id="MobiDB-lite"/>
    </source>
</evidence>
<dbReference type="OrthoDB" id="94039at2759"/>
<organism evidence="3 4">
    <name type="scientific">Cyphellophora attinorum</name>
    <dbReference type="NCBI Taxonomy" id="1664694"/>
    <lineage>
        <taxon>Eukaryota</taxon>
        <taxon>Fungi</taxon>
        <taxon>Dikarya</taxon>
        <taxon>Ascomycota</taxon>
        <taxon>Pezizomycotina</taxon>
        <taxon>Eurotiomycetes</taxon>
        <taxon>Chaetothyriomycetidae</taxon>
        <taxon>Chaetothyriales</taxon>
        <taxon>Cyphellophoraceae</taxon>
        <taxon>Cyphellophora</taxon>
    </lineage>
</organism>
<dbReference type="InterPro" id="IPR029058">
    <property type="entry name" value="AB_hydrolase_fold"/>
</dbReference>
<feature type="compositionally biased region" description="Basic and acidic residues" evidence="1">
    <location>
        <begin position="258"/>
        <end position="272"/>
    </location>
</feature>
<dbReference type="InterPro" id="IPR000073">
    <property type="entry name" value="AB_hydrolase_1"/>
</dbReference>
<dbReference type="RefSeq" id="XP_018004076.1">
    <property type="nucleotide sequence ID" value="XM_018146456.1"/>
</dbReference>
<reference evidence="3 4" key="1">
    <citation type="submission" date="2015-06" db="EMBL/GenBank/DDBJ databases">
        <title>Draft genome of the ant-associated black yeast Phialophora attae CBS 131958.</title>
        <authorList>
            <person name="Moreno L.F."/>
            <person name="Stielow B.J."/>
            <person name="de Hoog S."/>
            <person name="Vicente V.A."/>
            <person name="Weiss V.A."/>
            <person name="de Vries M."/>
            <person name="Cruz L.M."/>
            <person name="Souza E.M."/>
        </authorList>
    </citation>
    <scope>NUCLEOTIDE SEQUENCE [LARGE SCALE GENOMIC DNA]</scope>
    <source>
        <strain evidence="3 4">CBS 131958</strain>
    </source>
</reference>
<dbReference type="GeneID" id="28738336"/>
<feature type="domain" description="AB hydrolase-1" evidence="2">
    <location>
        <begin position="57"/>
        <end position="204"/>
    </location>
</feature>
<sequence length="425" mass="48330">MFPFHVVEHIVEAQHIREFPRAVLDGEETVLKLHVKQYIPHDNPTPQSGDITIIGAHANGFPKELYEPLWEDLHKKSKQHNFRIRSIWIADVAQQGWSSVLNEKQLGNDPGWFDHSRDLLHLINVKRDQMPQPIIGMGHSMGGAQLVNLSFLHPRLLRTLVLIDPVIQLYASVPEHVGPSPARLSTFRRDEWPSREAAATSFKASKFYQQWDPRVLDRWIKYGLRDMPTATNPAEPGSKQVTLTTPKHQEVFTFLRPAYDRQGNDNREDRQANPDIDPDMPTMGNFYRSEGPRTYLRIGELRPSALYVFGGESDIGKPEGAEAKVPMTGISPGGSGGEKIGRVKGITYEGIGHLIAMEAVDRLAEDSAQWIGQEMQRWRDEQAELQKTWRSQPRRERQMVDELWKEKIGGPLTKKKKAGDGKPKI</sequence>
<dbReference type="SUPFAM" id="SSF53474">
    <property type="entry name" value="alpha/beta-Hydrolases"/>
    <property type="match status" value="1"/>
</dbReference>
<feature type="region of interest" description="Disordered" evidence="1">
    <location>
        <begin position="258"/>
        <end position="283"/>
    </location>
</feature>